<sequence>MGTYEKEQERLQCLLQECLSDEDNNKFFEPDGTSDEYEPESSEDFDSDLSYYDNQPPNKKNKVTKNFTSGVQHDDNDGLGPSTSTGITTHLQPFDTEQHIYKAIESVIRQMDSLSSSDEEENQNTNDCDYQWETVTGSHLKKISFNENSTGFRAELYETMYNKTPYDFYKLFVNDDIINLIVTETNRYAAQRIAKNVHPNARVKSWKPTNAEEIEKLLGTILWMGVCPYPQLQNYWLKDKIYNNYIRNIISRNRFQLLLQMLHFSDNSILSNDRLQKLTPLLDKLKDSFQDPITPSENVFIDETLVPFRGRLKFLQYIKNKRHKFGIKMFKLCLEKGYTYNFSVYCGKSKDEQMSVPSKIVLDLMGNLLDSGRTVYTDNWYTSVSLATELLKRDSVAAECKEGIVVQKWRDKREVLCLSTKHTDEMVNVPKRGQSISKPKIILEYNKCKAFIDLSDQVKAYNTSLRRSLKWYRKLALELLTGTSLVNAHSAHQEIANEKMSITKYREEVIKELLKDREDSILKNVVPEQPAHVLENVGRTNRRRCTTCYANMSKQLGSKEAARKTAQSSLKCSECNKHYCLSCFF</sequence>
<proteinExistence type="predicted"/>
<comment type="caution">
    <text evidence="3">The sequence shown here is derived from an EMBL/GenBank/DDBJ whole genome shotgun (WGS) entry which is preliminary data.</text>
</comment>
<gene>
    <name evidence="3" type="ORF">NQ314_002279</name>
</gene>
<dbReference type="InterPro" id="IPR029526">
    <property type="entry name" value="PGBD"/>
</dbReference>
<evidence type="ECO:0000313" key="3">
    <source>
        <dbReference type="EMBL" id="KAJ8968491.1"/>
    </source>
</evidence>
<evidence type="ECO:0000313" key="4">
    <source>
        <dbReference type="Proteomes" id="UP001162156"/>
    </source>
</evidence>
<evidence type="ECO:0000259" key="2">
    <source>
        <dbReference type="Pfam" id="PF13843"/>
    </source>
</evidence>
<feature type="region of interest" description="Disordered" evidence="1">
    <location>
        <begin position="22"/>
        <end position="88"/>
    </location>
</feature>
<accession>A0AAV8ZRQ0</accession>
<feature type="domain" description="PiggyBac transposable element-derived protein" evidence="2">
    <location>
        <begin position="395"/>
        <end position="489"/>
    </location>
</feature>
<dbReference type="EMBL" id="JANEYF010000690">
    <property type="protein sequence ID" value="KAJ8968491.1"/>
    <property type="molecule type" value="Genomic_DNA"/>
</dbReference>
<protein>
    <recommendedName>
        <fullName evidence="2">PiggyBac transposable element-derived protein domain-containing protein</fullName>
    </recommendedName>
</protein>
<organism evidence="3 4">
    <name type="scientific">Rhamnusium bicolor</name>
    <dbReference type="NCBI Taxonomy" id="1586634"/>
    <lineage>
        <taxon>Eukaryota</taxon>
        <taxon>Metazoa</taxon>
        <taxon>Ecdysozoa</taxon>
        <taxon>Arthropoda</taxon>
        <taxon>Hexapoda</taxon>
        <taxon>Insecta</taxon>
        <taxon>Pterygota</taxon>
        <taxon>Neoptera</taxon>
        <taxon>Endopterygota</taxon>
        <taxon>Coleoptera</taxon>
        <taxon>Polyphaga</taxon>
        <taxon>Cucujiformia</taxon>
        <taxon>Chrysomeloidea</taxon>
        <taxon>Cerambycidae</taxon>
        <taxon>Lepturinae</taxon>
        <taxon>Rhagiini</taxon>
        <taxon>Rhamnusium</taxon>
    </lineage>
</organism>
<name>A0AAV8ZRQ0_9CUCU</name>
<dbReference type="Proteomes" id="UP001162156">
    <property type="component" value="Unassembled WGS sequence"/>
</dbReference>
<dbReference type="PANTHER" id="PTHR46599:SF3">
    <property type="entry name" value="PIGGYBAC TRANSPOSABLE ELEMENT-DERIVED PROTEIN 4"/>
    <property type="match status" value="1"/>
</dbReference>
<feature type="domain" description="PiggyBac transposable element-derived protein" evidence="2">
    <location>
        <begin position="164"/>
        <end position="394"/>
    </location>
</feature>
<keyword evidence="4" id="KW-1185">Reference proteome</keyword>
<dbReference type="PANTHER" id="PTHR46599">
    <property type="entry name" value="PIGGYBAC TRANSPOSABLE ELEMENT-DERIVED PROTEIN 4"/>
    <property type="match status" value="1"/>
</dbReference>
<evidence type="ECO:0000256" key="1">
    <source>
        <dbReference type="SAM" id="MobiDB-lite"/>
    </source>
</evidence>
<dbReference type="AlphaFoldDB" id="A0AAV8ZRQ0"/>
<dbReference type="Pfam" id="PF13843">
    <property type="entry name" value="DDE_Tnp_1_7"/>
    <property type="match status" value="2"/>
</dbReference>
<feature type="compositionally biased region" description="Acidic residues" evidence="1">
    <location>
        <begin position="32"/>
        <end position="47"/>
    </location>
</feature>
<feature type="compositionally biased region" description="Polar residues" evidence="1">
    <location>
        <begin position="52"/>
        <end position="71"/>
    </location>
</feature>
<reference evidence="3" key="1">
    <citation type="journal article" date="2023" name="Insect Mol. Biol.">
        <title>Genome sequencing provides insights into the evolution of gene families encoding plant cell wall-degrading enzymes in longhorned beetles.</title>
        <authorList>
            <person name="Shin N.R."/>
            <person name="Okamura Y."/>
            <person name="Kirsch R."/>
            <person name="Pauchet Y."/>
        </authorList>
    </citation>
    <scope>NUCLEOTIDE SEQUENCE</scope>
    <source>
        <strain evidence="3">RBIC_L_NR</strain>
    </source>
</reference>